<dbReference type="CDD" id="cd00854">
    <property type="entry name" value="NagA"/>
    <property type="match status" value="1"/>
</dbReference>
<dbReference type="PIRSF" id="PIRSF038994">
    <property type="entry name" value="NagA"/>
    <property type="match status" value="1"/>
</dbReference>
<dbReference type="InterPro" id="IPR003764">
    <property type="entry name" value="GlcNAc_6-P_deAcase"/>
</dbReference>
<organism evidence="7 8">
    <name type="scientific">Faecousia intestinalis</name>
    <dbReference type="NCBI Taxonomy" id="3133167"/>
    <lineage>
        <taxon>Bacteria</taxon>
        <taxon>Bacillati</taxon>
        <taxon>Bacillota</taxon>
        <taxon>Clostridia</taxon>
        <taxon>Eubacteriales</taxon>
        <taxon>Oscillospiraceae</taxon>
        <taxon>Faecousia</taxon>
    </lineage>
</organism>
<dbReference type="PANTHER" id="PTHR11113">
    <property type="entry name" value="N-ACETYLGLUCOSAMINE-6-PHOSPHATE DEACETYLASE"/>
    <property type="match status" value="1"/>
</dbReference>
<name>A0ABV1GAG4_9FIRM</name>
<keyword evidence="2" id="KW-0479">Metal-binding</keyword>
<gene>
    <name evidence="7" type="primary">nagA</name>
    <name evidence="7" type="ORF">WMO66_14160</name>
</gene>
<keyword evidence="8" id="KW-1185">Reference proteome</keyword>
<reference evidence="7 8" key="1">
    <citation type="submission" date="2024-03" db="EMBL/GenBank/DDBJ databases">
        <title>Human intestinal bacterial collection.</title>
        <authorList>
            <person name="Pauvert C."/>
            <person name="Hitch T.C.A."/>
            <person name="Clavel T."/>
        </authorList>
    </citation>
    <scope>NUCLEOTIDE SEQUENCE [LARGE SCALE GENOMIC DNA]</scope>
    <source>
        <strain evidence="7 8">CLA-AA-H192</strain>
    </source>
</reference>
<dbReference type="Proteomes" id="UP001491552">
    <property type="component" value="Unassembled WGS sequence"/>
</dbReference>
<keyword evidence="3 5" id="KW-0378">Hydrolase</keyword>
<dbReference type="InterPro" id="IPR006680">
    <property type="entry name" value="Amidohydro-rel"/>
</dbReference>
<keyword evidence="4 5" id="KW-0119">Carbohydrate metabolism</keyword>
<dbReference type="RefSeq" id="WP_349136999.1">
    <property type="nucleotide sequence ID" value="NZ_JBBMFF010000271.1"/>
</dbReference>
<dbReference type="EC" id="3.5.1.25" evidence="7"/>
<dbReference type="Gene3D" id="2.30.40.10">
    <property type="entry name" value="Urease, subunit C, domain 1"/>
    <property type="match status" value="1"/>
</dbReference>
<dbReference type="Pfam" id="PF01979">
    <property type="entry name" value="Amidohydro_1"/>
    <property type="match status" value="1"/>
</dbReference>
<protein>
    <submittedName>
        <fullName evidence="7">N-acetylglucosamine-6-phosphate deacetylase</fullName>
        <ecNumber evidence="7">3.5.1.25</ecNumber>
    </submittedName>
</protein>
<dbReference type="NCBIfam" id="TIGR00221">
    <property type="entry name" value="nagA"/>
    <property type="match status" value="1"/>
</dbReference>
<dbReference type="PANTHER" id="PTHR11113:SF14">
    <property type="entry name" value="N-ACETYLGLUCOSAMINE-6-PHOSPHATE DEACETYLASE"/>
    <property type="match status" value="1"/>
</dbReference>
<accession>A0ABV1GAG4</accession>
<dbReference type="EMBL" id="JBBMFF010000271">
    <property type="protein sequence ID" value="MEQ2512370.1"/>
    <property type="molecule type" value="Genomic_DNA"/>
</dbReference>
<dbReference type="InterPro" id="IPR032466">
    <property type="entry name" value="Metal_Hydrolase"/>
</dbReference>
<dbReference type="SUPFAM" id="SSF51338">
    <property type="entry name" value="Composite domain of metallo-dependent hydrolases"/>
    <property type="match status" value="1"/>
</dbReference>
<evidence type="ECO:0000256" key="4">
    <source>
        <dbReference type="ARBA" id="ARBA00023277"/>
    </source>
</evidence>
<evidence type="ECO:0000313" key="7">
    <source>
        <dbReference type="EMBL" id="MEQ2512370.1"/>
    </source>
</evidence>
<comment type="similarity">
    <text evidence="1 5">Belongs to the metallo-dependent hydrolases superfamily. NagA family.</text>
</comment>
<evidence type="ECO:0000256" key="1">
    <source>
        <dbReference type="ARBA" id="ARBA00010716"/>
    </source>
</evidence>
<dbReference type="GO" id="GO:0008448">
    <property type="term" value="F:N-acetylglucosamine-6-phosphate deacetylase activity"/>
    <property type="evidence" value="ECO:0007669"/>
    <property type="project" value="UniProtKB-EC"/>
</dbReference>
<comment type="caution">
    <text evidence="7">The sequence shown here is derived from an EMBL/GenBank/DDBJ whole genome shotgun (WGS) entry which is preliminary data.</text>
</comment>
<evidence type="ECO:0000256" key="5">
    <source>
        <dbReference type="PIRNR" id="PIRNR038994"/>
    </source>
</evidence>
<dbReference type="SUPFAM" id="SSF51556">
    <property type="entry name" value="Metallo-dependent hydrolases"/>
    <property type="match status" value="1"/>
</dbReference>
<dbReference type="InterPro" id="IPR011059">
    <property type="entry name" value="Metal-dep_hydrolase_composite"/>
</dbReference>
<proteinExistence type="inferred from homology"/>
<evidence type="ECO:0000256" key="3">
    <source>
        <dbReference type="ARBA" id="ARBA00022801"/>
    </source>
</evidence>
<evidence type="ECO:0000256" key="2">
    <source>
        <dbReference type="ARBA" id="ARBA00022723"/>
    </source>
</evidence>
<dbReference type="Gene3D" id="3.20.20.140">
    <property type="entry name" value="Metal-dependent hydrolases"/>
    <property type="match status" value="1"/>
</dbReference>
<feature type="domain" description="Amidohydrolase-related" evidence="6">
    <location>
        <begin position="45"/>
        <end position="360"/>
    </location>
</feature>
<evidence type="ECO:0000259" key="6">
    <source>
        <dbReference type="Pfam" id="PF01979"/>
    </source>
</evidence>
<evidence type="ECO:0000313" key="8">
    <source>
        <dbReference type="Proteomes" id="UP001491552"/>
    </source>
</evidence>
<sequence>MQFQNAMIYTEKFRFEHGAFAVENGRFARVLGQPGPDAVDLHGAYVIPGLLDIHTHGNSGADYSDGNWDDYVRMARYSARNGITSIAPTTLTLPYETLAAAFATAYRMADERPAGCAVVRGAHMEGPFFSEKKKGAQNAAYLREPDFEAFSKLFAAGNGIVRIVDVAPELPGAAEFVRKASKQCTVSIAHTDASYDDAVCAIEAGVTHLTHLYNAMPGIHHRKPGVIPAAVENEQVSAELISDGQHVHPASVRLAFRMFGPARMVLISDSLRCCGMPDGEYELGGQPVFLQGGVARLSDGTIAGSATNVYDCMLRAISFGIPREDAVRAATYNPARQLGCLDEVGSIRDGKQADFVICDAELNRREVWLAGEKLA</sequence>